<feature type="domain" description="Flagellar hook-associated protein 2 N-terminal" evidence="6">
    <location>
        <begin position="7"/>
        <end position="103"/>
    </location>
</feature>
<comment type="similarity">
    <text evidence="1 5">Belongs to the FliD family.</text>
</comment>
<feature type="domain" description="Flagellar hook-associated protein 2 C-terminal" evidence="7">
    <location>
        <begin position="230"/>
        <end position="476"/>
    </location>
</feature>
<dbReference type="Pfam" id="PF02465">
    <property type="entry name" value="FliD_N"/>
    <property type="match status" value="1"/>
</dbReference>
<dbReference type="PANTHER" id="PTHR30288">
    <property type="entry name" value="FLAGELLAR CAP/ASSEMBLY PROTEIN FLID"/>
    <property type="match status" value="1"/>
</dbReference>
<keyword evidence="8" id="KW-0969">Cilium</keyword>
<evidence type="ECO:0000313" key="9">
    <source>
        <dbReference type="Proteomes" id="UP000516384"/>
    </source>
</evidence>
<gene>
    <name evidence="8" type="primary">fliD</name>
    <name evidence="8" type="ORF">IAQ67_25640</name>
</gene>
<evidence type="ECO:0000256" key="4">
    <source>
        <dbReference type="ARBA" id="ARBA00023143"/>
    </source>
</evidence>
<keyword evidence="4 5" id="KW-0975">Bacterial flagellum</keyword>
<dbReference type="GO" id="GO:0009424">
    <property type="term" value="C:bacterial-type flagellum hook"/>
    <property type="evidence" value="ECO:0007669"/>
    <property type="project" value="UniProtKB-UniRule"/>
</dbReference>
<keyword evidence="5" id="KW-0964">Secreted</keyword>
<dbReference type="AlphaFoldDB" id="A0A7H0Y7P2"/>
<dbReference type="InterPro" id="IPR010809">
    <property type="entry name" value="FliD_C"/>
</dbReference>
<evidence type="ECO:0000259" key="6">
    <source>
        <dbReference type="Pfam" id="PF02465"/>
    </source>
</evidence>
<name>A0A7H0Y7P2_9BACL</name>
<dbReference type="PANTHER" id="PTHR30288:SF0">
    <property type="entry name" value="FLAGELLAR HOOK-ASSOCIATED PROTEIN 2"/>
    <property type="match status" value="1"/>
</dbReference>
<accession>A0A7H0Y7P2</accession>
<sequence>MRINGFSGMDIDSMVTNLMTAKKAPLNKLNQQKQILEWTRDSYRELNSKIVDFRTKLSEFKLSPAMNTQQAVVSGNTTAIKADASANASGAAMAVQVTSLAQKSNMTSGSKLSTSSSADATLTTKIGDLSTSTGAADYTVTINGKSLTFSSDKTIDNVINTISTDADMKVNASFDEVSGKFSITSKDYGTNLTDGSGTLKTLLGMGTIQNATAGTVKISTDGGSSFKEFTTNNNSLTVNGVTLTLLSTNTSTDLANIQTQTDPAKALDTIKNFVQNYNDLLNTFGSKVKEEKYRDYQPLTDEQKKDMKENDITLWEQKAKSGLLKNDNILSSAVSSMRSVITGSLGDLSAIGITTGQYYENGKIYINEEKLKVALQSDPQKVMNIFQGSADGATPGIYSKISDEMNGTLDLLAKKAGTSKFSSDVNSIFKTESIMGKQLADYNKRISDMKSRLSDMETRYYKQFSAMEEAMNKYQSQSSSLTSFLQ</sequence>
<dbReference type="InterPro" id="IPR040026">
    <property type="entry name" value="FliD"/>
</dbReference>
<reference evidence="8 9" key="1">
    <citation type="submission" date="2020-09" db="EMBL/GenBank/DDBJ databases">
        <title>Characterization of Paenibacillus peoriae strain ZF390 with broad-spectrum antimicrobial activity as a potential biocontrol agent.</title>
        <authorList>
            <person name="Li L."/>
            <person name="Zhao Y."/>
            <person name="Li B."/>
            <person name="Xie X."/>
        </authorList>
    </citation>
    <scope>NUCLEOTIDE SEQUENCE [LARGE SCALE GENOMIC DNA]</scope>
    <source>
        <strain evidence="8 9">ZF390</strain>
    </source>
</reference>
<dbReference type="GO" id="GO:0005576">
    <property type="term" value="C:extracellular region"/>
    <property type="evidence" value="ECO:0007669"/>
    <property type="project" value="UniProtKB-SubCell"/>
</dbReference>
<organism evidence="8 9">
    <name type="scientific">Paenibacillus peoriae</name>
    <dbReference type="NCBI Taxonomy" id="59893"/>
    <lineage>
        <taxon>Bacteria</taxon>
        <taxon>Bacillati</taxon>
        <taxon>Bacillota</taxon>
        <taxon>Bacilli</taxon>
        <taxon>Bacillales</taxon>
        <taxon>Paenibacillaceae</taxon>
        <taxon>Paenibacillus</taxon>
    </lineage>
</organism>
<proteinExistence type="inferred from homology"/>
<keyword evidence="3" id="KW-0175">Coiled coil</keyword>
<evidence type="ECO:0000259" key="7">
    <source>
        <dbReference type="Pfam" id="PF07195"/>
    </source>
</evidence>
<dbReference type="GO" id="GO:0007155">
    <property type="term" value="P:cell adhesion"/>
    <property type="evidence" value="ECO:0007669"/>
    <property type="project" value="InterPro"/>
</dbReference>
<dbReference type="Proteomes" id="UP000516384">
    <property type="component" value="Chromosome"/>
</dbReference>
<dbReference type="SUPFAM" id="SSF64518">
    <property type="entry name" value="Phase 1 flagellin"/>
    <property type="match status" value="1"/>
</dbReference>
<dbReference type="InterPro" id="IPR003481">
    <property type="entry name" value="FliD_N"/>
</dbReference>
<dbReference type="EMBL" id="CP061172">
    <property type="protein sequence ID" value="QNR67100.1"/>
    <property type="molecule type" value="Genomic_DNA"/>
</dbReference>
<protein>
    <recommendedName>
        <fullName evidence="5">Flagellar hook-associated protein 2</fullName>
        <shortName evidence="5">HAP2</shortName>
    </recommendedName>
    <alternativeName>
        <fullName evidence="5">Flagellar cap protein</fullName>
    </alternativeName>
</protein>
<evidence type="ECO:0000256" key="5">
    <source>
        <dbReference type="RuleBase" id="RU362066"/>
    </source>
</evidence>
<evidence type="ECO:0000256" key="3">
    <source>
        <dbReference type="ARBA" id="ARBA00023054"/>
    </source>
</evidence>
<dbReference type="Pfam" id="PF07195">
    <property type="entry name" value="FliD_C"/>
    <property type="match status" value="1"/>
</dbReference>
<evidence type="ECO:0000256" key="1">
    <source>
        <dbReference type="ARBA" id="ARBA00009764"/>
    </source>
</evidence>
<dbReference type="GO" id="GO:0009421">
    <property type="term" value="C:bacterial-type flagellum filament cap"/>
    <property type="evidence" value="ECO:0007669"/>
    <property type="project" value="InterPro"/>
</dbReference>
<comment type="subcellular location">
    <subcellularLocation>
        <location evidence="5">Secreted</location>
    </subcellularLocation>
    <subcellularLocation>
        <location evidence="5">Bacterial flagellum</location>
    </subcellularLocation>
</comment>
<evidence type="ECO:0000313" key="8">
    <source>
        <dbReference type="EMBL" id="QNR67100.1"/>
    </source>
</evidence>
<comment type="function">
    <text evidence="5">Required for morphogenesis and for the elongation of the flagellar filament by facilitating polymerization of the flagellin monomers at the tip of growing filament. Forms a capping structure, which prevents flagellin subunits (transported through the central channel of the flagellum) from leaking out without polymerization at the distal end.</text>
</comment>
<comment type="subunit">
    <text evidence="2 5">Homopentamer.</text>
</comment>
<evidence type="ECO:0000256" key="2">
    <source>
        <dbReference type="ARBA" id="ARBA00011255"/>
    </source>
</evidence>
<dbReference type="GO" id="GO:0071973">
    <property type="term" value="P:bacterial-type flagellum-dependent cell motility"/>
    <property type="evidence" value="ECO:0007669"/>
    <property type="project" value="TreeGrafter"/>
</dbReference>
<dbReference type="RefSeq" id="WP_190298098.1">
    <property type="nucleotide sequence ID" value="NZ_CP061172.1"/>
</dbReference>
<keyword evidence="8" id="KW-0282">Flagellum</keyword>
<keyword evidence="8" id="KW-0966">Cell projection</keyword>